<gene>
    <name evidence="1" type="ORF">MENTE1834_LOCUS888</name>
</gene>
<name>A0ACB0XLL7_MELEN</name>
<organism evidence="1 2">
    <name type="scientific">Meloidogyne enterolobii</name>
    <name type="common">Root-knot nematode worm</name>
    <name type="synonym">Meloidogyne mayaguensis</name>
    <dbReference type="NCBI Taxonomy" id="390850"/>
    <lineage>
        <taxon>Eukaryota</taxon>
        <taxon>Metazoa</taxon>
        <taxon>Ecdysozoa</taxon>
        <taxon>Nematoda</taxon>
        <taxon>Chromadorea</taxon>
        <taxon>Rhabditida</taxon>
        <taxon>Tylenchina</taxon>
        <taxon>Tylenchomorpha</taxon>
        <taxon>Tylenchoidea</taxon>
        <taxon>Meloidogynidae</taxon>
        <taxon>Meloidogyninae</taxon>
        <taxon>Meloidogyne</taxon>
    </lineage>
</organism>
<comment type="caution">
    <text evidence="1">The sequence shown here is derived from an EMBL/GenBank/DDBJ whole genome shotgun (WGS) entry which is preliminary data.</text>
</comment>
<sequence>MANSKWNAGDLTMGICGGLYAYSGWDILNYGTDEIDRPRRNAPLALLSGILIVFLAYFCINIAYFAVLDVETMKSSNAVAASALAVAISFVGDLDALIGYVMFGFWAQRIFTLCALLVIRHHNIPVHPDCIRIPLPLIYLFLAISVALVAVPIWREFAITSLGICICLIGFAFYLLFSNYSKSRETKMLSALNEKSTFFAQLIFNAEPTIKHQPFISNRQPSLLLCSDSQRELLIIESDRLEIVDGETEDLSNSTTVDLHSDEKNTLIRNSSSSGLRMW</sequence>
<keyword evidence="2" id="KW-1185">Reference proteome</keyword>
<evidence type="ECO:0000313" key="1">
    <source>
        <dbReference type="EMBL" id="CAK5007827.1"/>
    </source>
</evidence>
<dbReference type="Proteomes" id="UP001497535">
    <property type="component" value="Unassembled WGS sequence"/>
</dbReference>
<evidence type="ECO:0000313" key="2">
    <source>
        <dbReference type="Proteomes" id="UP001497535"/>
    </source>
</evidence>
<proteinExistence type="predicted"/>
<reference evidence="1" key="1">
    <citation type="submission" date="2023-11" db="EMBL/GenBank/DDBJ databases">
        <authorList>
            <person name="Poullet M."/>
        </authorList>
    </citation>
    <scope>NUCLEOTIDE SEQUENCE</scope>
    <source>
        <strain evidence="1">E1834</strain>
    </source>
</reference>
<protein>
    <submittedName>
        <fullName evidence="1">Uncharacterized protein</fullName>
    </submittedName>
</protein>
<accession>A0ACB0XLL7</accession>
<dbReference type="EMBL" id="CAVMJV010000001">
    <property type="protein sequence ID" value="CAK5007827.1"/>
    <property type="molecule type" value="Genomic_DNA"/>
</dbReference>